<evidence type="ECO:0000313" key="3">
    <source>
        <dbReference type="Proteomes" id="UP000269221"/>
    </source>
</evidence>
<sequence length="182" mass="20727">MDHDVEMTEYSSSDDQLNQNGSVSVNPLHFFPSCLQMPWTQNYSSLENRGNIPLSAVSEYIASCDPNVPDLFWESGTDMNNKETVNSGYCSEVSFKSENSQEENTLLMFEGLEDSYMKEPQEKKMLLDVEGNYRSAAARRVQSRRSFHRPKPLHHPKLQKLASLPASCHVPPHSLEQEETQL</sequence>
<name>A0A3M0LAN9_HIRRU</name>
<organism evidence="2 3">
    <name type="scientific">Hirundo rustica rustica</name>
    <dbReference type="NCBI Taxonomy" id="333673"/>
    <lineage>
        <taxon>Eukaryota</taxon>
        <taxon>Metazoa</taxon>
        <taxon>Chordata</taxon>
        <taxon>Craniata</taxon>
        <taxon>Vertebrata</taxon>
        <taxon>Euteleostomi</taxon>
        <taxon>Archelosauria</taxon>
        <taxon>Archosauria</taxon>
        <taxon>Dinosauria</taxon>
        <taxon>Saurischia</taxon>
        <taxon>Theropoda</taxon>
        <taxon>Coelurosauria</taxon>
        <taxon>Aves</taxon>
        <taxon>Neognathae</taxon>
        <taxon>Neoaves</taxon>
        <taxon>Telluraves</taxon>
        <taxon>Australaves</taxon>
        <taxon>Passeriformes</taxon>
        <taxon>Sylvioidea</taxon>
        <taxon>Hirundinidae</taxon>
        <taxon>Hirundo</taxon>
    </lineage>
</organism>
<reference evidence="2 3" key="1">
    <citation type="submission" date="2018-07" db="EMBL/GenBank/DDBJ databases">
        <title>A high quality draft genome assembly of the barn swallow (H. rustica rustica).</title>
        <authorList>
            <person name="Formenti G."/>
            <person name="Chiara M."/>
            <person name="Poveda L."/>
            <person name="Francoijs K.-J."/>
            <person name="Bonisoli-Alquati A."/>
            <person name="Canova L."/>
            <person name="Gianfranceschi L."/>
            <person name="Horner D.S."/>
            <person name="Saino N."/>
        </authorList>
    </citation>
    <scope>NUCLEOTIDE SEQUENCE [LARGE SCALE GENOMIC DNA]</scope>
    <source>
        <strain evidence="2">Chelidonia</strain>
        <tissue evidence="2">Blood</tissue>
    </source>
</reference>
<proteinExistence type="predicted"/>
<protein>
    <submittedName>
        <fullName evidence="2">Uncharacterized protein</fullName>
    </submittedName>
</protein>
<comment type="caution">
    <text evidence="2">The sequence shown here is derived from an EMBL/GenBank/DDBJ whole genome shotgun (WGS) entry which is preliminary data.</text>
</comment>
<dbReference type="Proteomes" id="UP000269221">
    <property type="component" value="Unassembled WGS sequence"/>
</dbReference>
<evidence type="ECO:0000256" key="1">
    <source>
        <dbReference type="SAM" id="MobiDB-lite"/>
    </source>
</evidence>
<keyword evidence="3" id="KW-1185">Reference proteome</keyword>
<gene>
    <name evidence="2" type="ORF">DUI87_08533</name>
</gene>
<accession>A0A3M0LAN9</accession>
<dbReference type="EMBL" id="QRBI01000104">
    <property type="protein sequence ID" value="RMC16317.1"/>
    <property type="molecule type" value="Genomic_DNA"/>
</dbReference>
<feature type="region of interest" description="Disordered" evidence="1">
    <location>
        <begin position="142"/>
        <end position="182"/>
    </location>
</feature>
<evidence type="ECO:0000313" key="2">
    <source>
        <dbReference type="EMBL" id="RMC16317.1"/>
    </source>
</evidence>
<feature type="compositionally biased region" description="Basic residues" evidence="1">
    <location>
        <begin position="142"/>
        <end position="158"/>
    </location>
</feature>
<dbReference type="OrthoDB" id="10435489at2759"/>
<dbReference type="AlphaFoldDB" id="A0A3M0LAN9"/>
<dbReference type="STRING" id="333673.A0A3M0LAN9"/>